<evidence type="ECO:0000313" key="5">
    <source>
        <dbReference type="EMBL" id="CRG92233.1"/>
    </source>
</evidence>
<feature type="compositionally biased region" description="Polar residues" evidence="3">
    <location>
        <begin position="1"/>
        <end position="10"/>
    </location>
</feature>
<evidence type="ECO:0000313" key="6">
    <source>
        <dbReference type="Proteomes" id="UP000054383"/>
    </source>
</evidence>
<feature type="region of interest" description="Disordered" evidence="3">
    <location>
        <begin position="887"/>
        <end position="1160"/>
    </location>
</feature>
<dbReference type="PANTHER" id="PTHR33365:SF4">
    <property type="entry name" value="CYCLOCHLOROTINE BIOSYNTHESIS PROTEIN O"/>
    <property type="match status" value="1"/>
</dbReference>
<feature type="compositionally biased region" description="Polar residues" evidence="3">
    <location>
        <begin position="976"/>
        <end position="997"/>
    </location>
</feature>
<protein>
    <submittedName>
        <fullName evidence="5">Cell surface glycoprotein 1</fullName>
    </submittedName>
</protein>
<feature type="region of interest" description="Disordered" evidence="3">
    <location>
        <begin position="1"/>
        <end position="24"/>
    </location>
</feature>
<feature type="compositionally biased region" description="Basic residues" evidence="3">
    <location>
        <begin position="1082"/>
        <end position="1096"/>
    </location>
</feature>
<feature type="compositionally biased region" description="Basic and acidic residues" evidence="3">
    <location>
        <begin position="12"/>
        <end position="24"/>
    </location>
</feature>
<feature type="compositionally biased region" description="Polar residues" evidence="3">
    <location>
        <begin position="896"/>
        <end position="924"/>
    </location>
</feature>
<dbReference type="Proteomes" id="UP000054383">
    <property type="component" value="Unassembled WGS sequence"/>
</dbReference>
<name>A0A0U1M9B1_TALIS</name>
<evidence type="ECO:0000256" key="3">
    <source>
        <dbReference type="SAM" id="MobiDB-lite"/>
    </source>
</evidence>
<dbReference type="InterPro" id="IPR021765">
    <property type="entry name" value="UstYa-like"/>
</dbReference>
<keyword evidence="4" id="KW-0812">Transmembrane</keyword>
<comment type="similarity">
    <text evidence="2">Belongs to the ustYa family.</text>
</comment>
<proteinExistence type="inferred from homology"/>
<organism evidence="5 6">
    <name type="scientific">Talaromyces islandicus</name>
    <name type="common">Penicillium islandicum</name>
    <dbReference type="NCBI Taxonomy" id="28573"/>
    <lineage>
        <taxon>Eukaryota</taxon>
        <taxon>Fungi</taxon>
        <taxon>Dikarya</taxon>
        <taxon>Ascomycota</taxon>
        <taxon>Pezizomycotina</taxon>
        <taxon>Eurotiomycetes</taxon>
        <taxon>Eurotiomycetidae</taxon>
        <taxon>Eurotiales</taxon>
        <taxon>Trichocomaceae</taxon>
        <taxon>Talaromyces</taxon>
        <taxon>Talaromyces sect. Islandici</taxon>
    </lineage>
</organism>
<evidence type="ECO:0000256" key="1">
    <source>
        <dbReference type="ARBA" id="ARBA00004685"/>
    </source>
</evidence>
<feature type="compositionally biased region" description="Polar residues" evidence="3">
    <location>
        <begin position="1150"/>
        <end position="1160"/>
    </location>
</feature>
<feature type="compositionally biased region" description="Basic and acidic residues" evidence="3">
    <location>
        <begin position="956"/>
        <end position="975"/>
    </location>
</feature>
<keyword evidence="6" id="KW-1185">Reference proteome</keyword>
<feature type="compositionally biased region" description="Low complexity" evidence="3">
    <location>
        <begin position="1056"/>
        <end position="1069"/>
    </location>
</feature>
<evidence type="ECO:0000256" key="4">
    <source>
        <dbReference type="SAM" id="Phobius"/>
    </source>
</evidence>
<feature type="compositionally biased region" description="Polar residues" evidence="3">
    <location>
        <begin position="1011"/>
        <end position="1024"/>
    </location>
</feature>
<evidence type="ECO:0000256" key="2">
    <source>
        <dbReference type="ARBA" id="ARBA00035112"/>
    </source>
</evidence>
<feature type="compositionally biased region" description="Polar residues" evidence="3">
    <location>
        <begin position="1112"/>
        <end position="1122"/>
    </location>
</feature>
<dbReference type="EMBL" id="CVMT01000012">
    <property type="protein sequence ID" value="CRG92233.1"/>
    <property type="molecule type" value="Genomic_DNA"/>
</dbReference>
<keyword evidence="4" id="KW-0472">Membrane</keyword>
<dbReference type="GO" id="GO:0043386">
    <property type="term" value="P:mycotoxin biosynthetic process"/>
    <property type="evidence" value="ECO:0007669"/>
    <property type="project" value="InterPro"/>
</dbReference>
<dbReference type="STRING" id="28573.A0A0U1M9B1"/>
<reference evidence="5 6" key="1">
    <citation type="submission" date="2015-04" db="EMBL/GenBank/DDBJ databases">
        <authorList>
            <person name="Syromyatnikov M.Y."/>
            <person name="Popov V.N."/>
        </authorList>
    </citation>
    <scope>NUCLEOTIDE SEQUENCE [LARGE SCALE GENOMIC DNA]</scope>
    <source>
        <strain evidence="5">WF-38-12</strain>
    </source>
</reference>
<dbReference type="PANTHER" id="PTHR33365">
    <property type="entry name" value="YALI0B05434P"/>
    <property type="match status" value="1"/>
</dbReference>
<comment type="pathway">
    <text evidence="1">Mycotoxin biosynthesis.</text>
</comment>
<dbReference type="Pfam" id="PF11807">
    <property type="entry name" value="UstYa"/>
    <property type="match status" value="1"/>
</dbReference>
<accession>A0A0U1M9B1</accession>
<sequence length="1582" mass="177524">MCSQGYQSVAQKPEEDGDSVKSEEDPYATISAALGLSYRKQQRLIVVQWILLAVLLVAISGIFRKGQTMHGRCPYQSIDRPLPDHIYSPAEKVVQYKNLAFTPSIMPNLTKYQGPPTPENFAAWEDLYSFGISRIPMSEAAKLVNKTVPIPDYPGEYVIELDVFHQLHCLNMIRLKIWAGEGYQDLGFNITNINMNHVDHCIDSMRQSFMCSSDISPIPWEWYEEKHRAIGLPNALHTCRDFNAIREWAIEHEAKNFDIKRRYKHILTNLARGNTTRPAKRHVRPRRRAWVRPRLPPSFPVPSPRTPPNEARVSTVEIPASAEPSISTEALPDVQQYGPQDYGHSVSQGLVDSILFGDFMPGDPAPDNGEGIPAIDTGFPLFMSQGDNDEAPALDNGSSVLISSSGNNETVELNSRFPLPRTQPNPVGMYTLDKEVFDRAQQADQPRILIELPLSGRKIDPFYCSVSVDKWWYSWEKENPTKSNVASHVGRIMETELGTQLFGAKRCTRCQTEGLECWVYSEYAASRVKFAGTNCARCRAHPVSYGCSFAKRRRNGQTSGIPGTSGTVPGQRRLLKKNMIMEHWPSYSMDSRVMSPQHQPDAAMDDDAELGREERMQALTHTEPLSPASGPSFFQHFRSLFVSPEPYHNSVTIEYKDWHNADIQCRALAIPPPPACGLSEERPIMAEPLQDGRLVLHAIIPRDYPGGKEGFSSASAKFLRNEQPFGITHIYHGETDIAAYLKMVSENFKEQSKSSSRHKNKDPKGKAIKWKNPATEFGCRYVWAHDLATPHLLYFRVRPIWVNLPALAVVDTNHDEYQNGLENNKEKFVQSALPQIHLNIILKNYKRLFHNSSQEQPEAPGVQFDPTQAWWWNIVEENQRRRHMAQLAVADPTPMTEPTNSEDVTERTGSAGDSSETLADTTIPSDELDDGLSDQEVSQTAPLQDAVPGSADETLPNEKIETTEEHKYDKSKKQEVTSTEGSASAQVQDLDVQSCQSEPADYEEPIGTVETLDSPSYISHSQTVEPLLESEDQSVTNEDDNSEKSTTKRSSVQVIATAEASPVASSSSAGEKADSGTSQKTSKSKKKKKNKNKKSKKPDEASLEQEAVVGTETATTDHSSLATVAEDDDESWNIVTHNKKRQGLAKSKSNESSSQQIDQTMSKMRGAKRPARHLGAFAPPPLMNDAEFPRLPAVPENSSVHHRTFLNSARASGNIAPKSAHANSKNGQTASNYGIAAPLVGTGTPVQPSVPRFRPPVRPGPAAFIQLDSTGFLCAMPDCDKQCCSLDYTSVICPRCGPLSNIRYCSLKHLFDDVKLHWQWCGQFSFLVPARGNLPVVRSPPLMPSFYMWDNPERFRLALHHALDRTGDYFVFSDWRDYMDHGQPVDILDIRCPTRVTHKVLFSDPVMKDRFRRVLGVCLLLSPVQLEFINYIFRMIRDNLREQGVWNDDLNEAVLYQMTLEFGVDLQDWFTGTRHACEVEWIGGSRRRGCRNATCLAELANKYGTQATILEQKTRDIEANFWILRAHRFTHPDVPGMSDEAIQRRTRGEGFPGVFSEDQRLFVRGPGWDYATAELEIEDYEG</sequence>
<feature type="transmembrane region" description="Helical" evidence="4">
    <location>
        <begin position="44"/>
        <end position="63"/>
    </location>
</feature>
<dbReference type="OrthoDB" id="4757558at2759"/>
<feature type="compositionally biased region" description="Acidic residues" evidence="3">
    <location>
        <begin position="1028"/>
        <end position="1041"/>
    </location>
</feature>
<gene>
    <name evidence="5" type="ORF">PISL3812_09290</name>
</gene>
<keyword evidence="4" id="KW-1133">Transmembrane helix</keyword>